<dbReference type="RefSeq" id="WP_054440216.1">
    <property type="nucleotide sequence ID" value="NZ_CYTI01000015.1"/>
</dbReference>
<dbReference type="GO" id="GO:0016787">
    <property type="term" value="F:hydrolase activity"/>
    <property type="evidence" value="ECO:0007669"/>
    <property type="project" value="UniProtKB-KW"/>
</dbReference>
<name>A0A9X3KUP9_ALCXX</name>
<proteinExistence type="predicted"/>
<reference evidence="1" key="1">
    <citation type="submission" date="2022-12" db="EMBL/GenBank/DDBJ databases">
        <authorList>
            <person name="Voronina O.L."/>
            <person name="Kunda M.S."/>
            <person name="Ryzhova N."/>
            <person name="Aksenova E.I."/>
        </authorList>
    </citation>
    <scope>NUCLEOTIDE SEQUENCE</scope>
    <source>
        <strain evidence="1">SCCH136:Ach223948</strain>
    </source>
</reference>
<dbReference type="EMBL" id="JAPZVI010000001">
    <property type="protein sequence ID" value="MCZ8400341.1"/>
    <property type="molecule type" value="Genomic_DNA"/>
</dbReference>
<dbReference type="Gene3D" id="3.40.50.1820">
    <property type="entry name" value="alpha/beta hydrolase"/>
    <property type="match status" value="1"/>
</dbReference>
<dbReference type="AlphaFoldDB" id="A0A9X3KUP9"/>
<accession>A0A9X3KUP9</accession>
<dbReference type="Proteomes" id="UP001141992">
    <property type="component" value="Unassembled WGS sequence"/>
</dbReference>
<sequence>MQSTAAPALAPDAARARARAIYDLGHSTVFASRTDPRFSYCMYVPPHIDQAKHPMELVVIMHGTGRAFVEYRDAFAEFARWNDCIVLCPLFPVSPLGDGNRDGFKQLREGDIRYDHILQGMVAEVGEKFGRDFTRFALFGYSGGGQFVNRYALLHPETLWAVSIGAPGSVTLLDPAQDWWVGVRDAEARFGKGVDIGALRQVAVHMIVGKADLETWEITHREGGKFFMPGANSAGATRPERLESLRRSFEAAGVKAVLDVVDNVPHDGLKCVGQVQDFLAAELRKLRNE</sequence>
<protein>
    <submittedName>
        <fullName evidence="1">Alpha/beta hydrolase</fullName>
    </submittedName>
</protein>
<evidence type="ECO:0000313" key="1">
    <source>
        <dbReference type="EMBL" id="MCZ8400341.1"/>
    </source>
</evidence>
<keyword evidence="1" id="KW-0378">Hydrolase</keyword>
<comment type="caution">
    <text evidence="1">The sequence shown here is derived from an EMBL/GenBank/DDBJ whole genome shotgun (WGS) entry which is preliminary data.</text>
</comment>
<dbReference type="InterPro" id="IPR029058">
    <property type="entry name" value="AB_hydrolase_fold"/>
</dbReference>
<organism evidence="1 2">
    <name type="scientific">Alcaligenes xylosoxydans xylosoxydans</name>
    <name type="common">Achromobacter xylosoxidans</name>
    <dbReference type="NCBI Taxonomy" id="85698"/>
    <lineage>
        <taxon>Bacteria</taxon>
        <taxon>Pseudomonadati</taxon>
        <taxon>Pseudomonadota</taxon>
        <taxon>Betaproteobacteria</taxon>
        <taxon>Burkholderiales</taxon>
        <taxon>Alcaligenaceae</taxon>
        <taxon>Achromobacter</taxon>
    </lineage>
</organism>
<dbReference type="SUPFAM" id="SSF53474">
    <property type="entry name" value="alpha/beta-Hydrolases"/>
    <property type="match status" value="1"/>
</dbReference>
<gene>
    <name evidence="1" type="ORF">O9570_02730</name>
</gene>
<evidence type="ECO:0000313" key="2">
    <source>
        <dbReference type="Proteomes" id="UP001141992"/>
    </source>
</evidence>